<keyword evidence="1" id="KW-0732">Signal</keyword>
<dbReference type="InterPro" id="IPR036873">
    <property type="entry name" value="Rhodanese-like_dom_sf"/>
</dbReference>
<protein>
    <recommendedName>
        <fullName evidence="2">Rhodanese domain-containing protein</fullName>
    </recommendedName>
</protein>
<proteinExistence type="predicted"/>
<dbReference type="GO" id="GO:0016740">
    <property type="term" value="F:transferase activity"/>
    <property type="evidence" value="ECO:0007669"/>
    <property type="project" value="UniProtKB-KW"/>
</dbReference>
<organism evidence="3 4">
    <name type="scientific">Gemmata massiliana</name>
    <dbReference type="NCBI Taxonomy" id="1210884"/>
    <lineage>
        <taxon>Bacteria</taxon>
        <taxon>Pseudomonadati</taxon>
        <taxon>Planctomycetota</taxon>
        <taxon>Planctomycetia</taxon>
        <taxon>Gemmatales</taxon>
        <taxon>Gemmataceae</taxon>
        <taxon>Gemmata</taxon>
    </lineage>
</organism>
<dbReference type="Pfam" id="PF00581">
    <property type="entry name" value="Rhodanese"/>
    <property type="match status" value="1"/>
</dbReference>
<dbReference type="Proteomes" id="UP000464178">
    <property type="component" value="Chromosome"/>
</dbReference>
<feature type="domain" description="Rhodanese" evidence="2">
    <location>
        <begin position="81"/>
        <end position="199"/>
    </location>
</feature>
<gene>
    <name evidence="3" type="ORF">SOIL9_75250</name>
</gene>
<dbReference type="CDD" id="cd00158">
    <property type="entry name" value="RHOD"/>
    <property type="match status" value="1"/>
</dbReference>
<dbReference type="InterPro" id="IPR001763">
    <property type="entry name" value="Rhodanese-like_dom"/>
</dbReference>
<sequence length="211" mass="22832">MKYLVLALVFGGGYWAANVGASTANSADSQPPAAQKAAAQAPDPLANPNIDFNGYLKIAQEAAQHREKRRLTEAEFLKVSQEKGVILLDARSKEKYDILHIKGAINLSFPDIDIESLKKTLPNKDAKILIYCNNNFVNGGPPTTVRVTRDNPTGKAVGTKAVLAFPSKAPTASLNISTYIALYGYGYKNVYELGPQLDPKSSVFAFESDPK</sequence>
<evidence type="ECO:0000259" key="2">
    <source>
        <dbReference type="PROSITE" id="PS50206"/>
    </source>
</evidence>
<feature type="chain" id="PRO_5026915456" description="Rhodanese domain-containing protein" evidence="1">
    <location>
        <begin position="22"/>
        <end position="211"/>
    </location>
</feature>
<dbReference type="SMART" id="SM00450">
    <property type="entry name" value="RHOD"/>
    <property type="match status" value="1"/>
</dbReference>
<feature type="signal peptide" evidence="1">
    <location>
        <begin position="1"/>
        <end position="21"/>
    </location>
</feature>
<reference evidence="3 4" key="1">
    <citation type="submission" date="2019-05" db="EMBL/GenBank/DDBJ databases">
        <authorList>
            <consortium name="Science for Life Laboratories"/>
        </authorList>
    </citation>
    <scope>NUCLEOTIDE SEQUENCE [LARGE SCALE GENOMIC DNA]</scope>
    <source>
        <strain evidence="3">Soil9</strain>
    </source>
</reference>
<keyword evidence="4" id="KW-1185">Reference proteome</keyword>
<dbReference type="KEGG" id="gms:SOIL9_75250"/>
<dbReference type="EMBL" id="LR593886">
    <property type="protein sequence ID" value="VTS02412.1"/>
    <property type="molecule type" value="Genomic_DNA"/>
</dbReference>
<dbReference type="AlphaFoldDB" id="A0A6P2DL54"/>
<accession>A0A6P2DL54</accession>
<dbReference type="Gene3D" id="3.40.250.10">
    <property type="entry name" value="Rhodanese-like domain"/>
    <property type="match status" value="1"/>
</dbReference>
<dbReference type="SUPFAM" id="SSF52821">
    <property type="entry name" value="Rhodanese/Cell cycle control phosphatase"/>
    <property type="match status" value="1"/>
</dbReference>
<evidence type="ECO:0000313" key="3">
    <source>
        <dbReference type="EMBL" id="VTS02412.1"/>
    </source>
</evidence>
<evidence type="ECO:0000313" key="4">
    <source>
        <dbReference type="Proteomes" id="UP000464178"/>
    </source>
</evidence>
<dbReference type="PROSITE" id="PS50206">
    <property type="entry name" value="RHODANESE_3"/>
    <property type="match status" value="1"/>
</dbReference>
<evidence type="ECO:0000256" key="1">
    <source>
        <dbReference type="SAM" id="SignalP"/>
    </source>
</evidence>
<name>A0A6P2DL54_9BACT</name>
<keyword evidence="3" id="KW-0808">Transferase</keyword>
<dbReference type="RefSeq" id="WP_162672732.1">
    <property type="nucleotide sequence ID" value="NZ_LR593886.1"/>
</dbReference>